<dbReference type="EMBL" id="WIXE01022530">
    <property type="protein sequence ID" value="KAK5967400.1"/>
    <property type="molecule type" value="Genomic_DNA"/>
</dbReference>
<sequence>MFAFLAVLFAVSLLTQAQNADVLSRAVGPCIGGRCQPGHTCYLDQCIPQGSRFKRNFNRDSAAGPCIDNRCPPGYFCHQMECLKQ</sequence>
<organism evidence="2 3">
    <name type="scientific">Trichostrongylus colubriformis</name>
    <name type="common">Black scour worm</name>
    <dbReference type="NCBI Taxonomy" id="6319"/>
    <lineage>
        <taxon>Eukaryota</taxon>
        <taxon>Metazoa</taxon>
        <taxon>Ecdysozoa</taxon>
        <taxon>Nematoda</taxon>
        <taxon>Chromadorea</taxon>
        <taxon>Rhabditida</taxon>
        <taxon>Rhabditina</taxon>
        <taxon>Rhabditomorpha</taxon>
        <taxon>Strongyloidea</taxon>
        <taxon>Trichostrongylidae</taxon>
        <taxon>Trichostrongylus</taxon>
    </lineage>
</organism>
<dbReference type="AlphaFoldDB" id="A0AAN8EZ70"/>
<name>A0AAN8EZ70_TRICO</name>
<feature type="signal peptide" evidence="1">
    <location>
        <begin position="1"/>
        <end position="17"/>
    </location>
</feature>
<proteinExistence type="predicted"/>
<keyword evidence="1" id="KW-0732">Signal</keyword>
<reference evidence="2 3" key="1">
    <citation type="submission" date="2019-10" db="EMBL/GenBank/DDBJ databases">
        <title>Assembly and Annotation for the nematode Trichostrongylus colubriformis.</title>
        <authorList>
            <person name="Martin J."/>
        </authorList>
    </citation>
    <scope>NUCLEOTIDE SEQUENCE [LARGE SCALE GENOMIC DNA]</scope>
    <source>
        <strain evidence="2">G859</strain>
        <tissue evidence="2">Whole worm</tissue>
    </source>
</reference>
<evidence type="ECO:0000313" key="3">
    <source>
        <dbReference type="Proteomes" id="UP001331761"/>
    </source>
</evidence>
<evidence type="ECO:0000313" key="2">
    <source>
        <dbReference type="EMBL" id="KAK5967400.1"/>
    </source>
</evidence>
<dbReference type="Proteomes" id="UP001331761">
    <property type="component" value="Unassembled WGS sequence"/>
</dbReference>
<accession>A0AAN8EZ70</accession>
<evidence type="ECO:0000256" key="1">
    <source>
        <dbReference type="SAM" id="SignalP"/>
    </source>
</evidence>
<keyword evidence="3" id="KW-1185">Reference proteome</keyword>
<gene>
    <name evidence="2" type="ORF">GCK32_016291</name>
</gene>
<protein>
    <submittedName>
        <fullName evidence="2">Uncharacterized protein</fullName>
    </submittedName>
</protein>
<comment type="caution">
    <text evidence="2">The sequence shown here is derived from an EMBL/GenBank/DDBJ whole genome shotgun (WGS) entry which is preliminary data.</text>
</comment>
<feature type="chain" id="PRO_5043028020" evidence="1">
    <location>
        <begin position="18"/>
        <end position="85"/>
    </location>
</feature>